<dbReference type="Pfam" id="PF03831">
    <property type="entry name" value="YjdM"/>
    <property type="match status" value="1"/>
</dbReference>
<evidence type="ECO:0000259" key="2">
    <source>
        <dbReference type="Pfam" id="PF03831"/>
    </source>
</evidence>
<dbReference type="SUPFAM" id="SSF82057">
    <property type="entry name" value="Prokaryotic SH3-related domain"/>
    <property type="match status" value="1"/>
</dbReference>
<feature type="domain" description="Protein YjdM N-terminal" evidence="3">
    <location>
        <begin position="4"/>
        <end position="31"/>
    </location>
</feature>
<dbReference type="NCBIfam" id="TIGR00686">
    <property type="entry name" value="phnA"/>
    <property type="match status" value="1"/>
</dbReference>
<evidence type="ECO:0000313" key="5">
    <source>
        <dbReference type="Proteomes" id="UP001496674"/>
    </source>
</evidence>
<dbReference type="PANTHER" id="PTHR30305">
    <property type="entry name" value="PROTEIN YJDM-RELATED"/>
    <property type="match status" value="1"/>
</dbReference>
<proteinExistence type="inferred from homology"/>
<dbReference type="Gene3D" id="2.20.25.10">
    <property type="match status" value="1"/>
</dbReference>
<dbReference type="Pfam" id="PF08274">
    <property type="entry name" value="Zn_Ribbon_YjdM"/>
    <property type="match status" value="1"/>
</dbReference>
<protein>
    <recommendedName>
        <fullName evidence="6">Alkylphosphonate utilization protein</fullName>
    </recommendedName>
</protein>
<evidence type="ECO:0000313" key="4">
    <source>
        <dbReference type="EMBL" id="BEG98384.1"/>
    </source>
</evidence>
<sequence length="110" mass="11962">MNEIPNCPNCQGENTYFDGSLYVCPDCSHEFNAESAAAETTPDVPRDSNGAELMDGDSVTVIKDLKVKGSSMVIKRGTKVKSIRLTEVPEEVDCKIDGSSIVLKTCFLKK</sequence>
<organism evidence="4 5">
    <name type="scientific">Bacteroides sedimenti</name>
    <dbReference type="NCBI Taxonomy" id="2136147"/>
    <lineage>
        <taxon>Bacteria</taxon>
        <taxon>Pseudomonadati</taxon>
        <taxon>Bacteroidota</taxon>
        <taxon>Bacteroidia</taxon>
        <taxon>Bacteroidales</taxon>
        <taxon>Bacteroidaceae</taxon>
        <taxon>Bacteroides</taxon>
    </lineage>
</organism>
<dbReference type="Gene3D" id="2.30.30.40">
    <property type="entry name" value="SH3 Domains"/>
    <property type="match status" value="1"/>
</dbReference>
<evidence type="ECO:0008006" key="6">
    <source>
        <dbReference type="Google" id="ProtNLM"/>
    </source>
</evidence>
<feature type="domain" description="Protein YjdM C-terminal" evidence="2">
    <location>
        <begin position="46"/>
        <end position="110"/>
    </location>
</feature>
<gene>
    <name evidence="4" type="primary">phnA</name>
    <name evidence="4" type="ORF">BSYN_06490</name>
</gene>
<dbReference type="InterPro" id="IPR004624">
    <property type="entry name" value="YjdM"/>
</dbReference>
<name>A0ABN6Z1K0_9BACE</name>
<dbReference type="InterPro" id="IPR013987">
    <property type="entry name" value="YjdM_N"/>
</dbReference>
<dbReference type="RefSeq" id="WP_353333269.1">
    <property type="nucleotide sequence ID" value="NZ_AP028055.1"/>
</dbReference>
<evidence type="ECO:0000259" key="3">
    <source>
        <dbReference type="Pfam" id="PF08274"/>
    </source>
</evidence>
<dbReference type="PANTHER" id="PTHR30305:SF3">
    <property type="entry name" value="PROTEIN YJDM"/>
    <property type="match status" value="1"/>
</dbReference>
<dbReference type="InterPro" id="IPR013988">
    <property type="entry name" value="YjdM_C"/>
</dbReference>
<reference evidence="4 5" key="1">
    <citation type="submission" date="2023-04" db="EMBL/GenBank/DDBJ databases">
        <title>Draft genome sequence of acteroides sedimenti strain YN3PY1.</title>
        <authorList>
            <person name="Yoshida N."/>
        </authorList>
    </citation>
    <scope>NUCLEOTIDE SEQUENCE [LARGE SCALE GENOMIC DNA]</scope>
    <source>
        <strain evidence="4 5">YN3PY1</strain>
    </source>
</reference>
<dbReference type="Proteomes" id="UP001496674">
    <property type="component" value="Chromosome"/>
</dbReference>
<comment type="similarity">
    <text evidence="1">Belongs to the YjdM family.</text>
</comment>
<dbReference type="EMBL" id="AP028055">
    <property type="protein sequence ID" value="BEG98384.1"/>
    <property type="molecule type" value="Genomic_DNA"/>
</dbReference>
<keyword evidence="5" id="KW-1185">Reference proteome</keyword>
<evidence type="ECO:0000256" key="1">
    <source>
        <dbReference type="ARBA" id="ARBA00009248"/>
    </source>
</evidence>
<dbReference type="SUPFAM" id="SSF57783">
    <property type="entry name" value="Zinc beta-ribbon"/>
    <property type="match status" value="1"/>
</dbReference>
<accession>A0ABN6Z1K0</accession>